<dbReference type="CDD" id="cd00118">
    <property type="entry name" value="LysM"/>
    <property type="match status" value="1"/>
</dbReference>
<evidence type="ECO:0000256" key="6">
    <source>
        <dbReference type="ARBA" id="ARBA00022833"/>
    </source>
</evidence>
<organism evidence="11 12">
    <name type="scientific">Oleiphilus messinensis</name>
    <dbReference type="NCBI Taxonomy" id="141451"/>
    <lineage>
        <taxon>Bacteria</taxon>
        <taxon>Pseudomonadati</taxon>
        <taxon>Pseudomonadota</taxon>
        <taxon>Gammaproteobacteria</taxon>
        <taxon>Oceanospirillales</taxon>
        <taxon>Oleiphilaceae</taxon>
        <taxon>Oleiphilus</taxon>
    </lineage>
</organism>
<reference evidence="11 12" key="1">
    <citation type="submission" date="2017-05" db="EMBL/GenBank/DDBJ databases">
        <title>Genomic insights into alkan degradation activity of Oleiphilus messinensis.</title>
        <authorList>
            <person name="Kozyavkin S.A."/>
            <person name="Slesarev A.I."/>
            <person name="Golyshin P.N."/>
            <person name="Korzhenkov A."/>
            <person name="Golyshina O.N."/>
            <person name="Toshchakov S.V."/>
        </authorList>
    </citation>
    <scope>NUCLEOTIDE SEQUENCE [LARGE SCALE GENOMIC DNA]</scope>
    <source>
        <strain evidence="11 12">ME102</strain>
    </source>
</reference>
<dbReference type="GO" id="GO:0042834">
    <property type="term" value="F:peptidoglycan binding"/>
    <property type="evidence" value="ECO:0007669"/>
    <property type="project" value="InterPro"/>
</dbReference>
<dbReference type="GO" id="GO:0004222">
    <property type="term" value="F:metalloendopeptidase activity"/>
    <property type="evidence" value="ECO:0007669"/>
    <property type="project" value="TreeGrafter"/>
</dbReference>
<dbReference type="InterPro" id="IPR007340">
    <property type="entry name" value="LysM_Opacity-associatedA"/>
</dbReference>
<dbReference type="InterPro" id="IPR016047">
    <property type="entry name" value="M23ase_b-sheet_dom"/>
</dbReference>
<comment type="subcellular location">
    <subcellularLocation>
        <location evidence="2">Cell envelope</location>
    </subcellularLocation>
</comment>
<dbReference type="KEGG" id="ome:OLMES_4731"/>
<evidence type="ECO:0000256" key="9">
    <source>
        <dbReference type="SAM" id="SignalP"/>
    </source>
</evidence>
<evidence type="ECO:0000313" key="11">
    <source>
        <dbReference type="EMBL" id="ARU58720.1"/>
    </source>
</evidence>
<keyword evidence="4" id="KW-0479">Metal-binding</keyword>
<feature type="domain" description="LysM" evidence="10">
    <location>
        <begin position="120"/>
        <end position="168"/>
    </location>
</feature>
<dbReference type="Proteomes" id="UP000196027">
    <property type="component" value="Chromosome"/>
</dbReference>
<evidence type="ECO:0000256" key="1">
    <source>
        <dbReference type="ARBA" id="ARBA00001947"/>
    </source>
</evidence>
<sequence>MLKKFPKTHLFAVSAIAVAVTAALTLGNGKDAEANRISVTLPVSSETPLTTQDKEGQDLGTVNTKLPPSLPKLGDAVDSATQNLTDTASSVANPVQHSETDELTHAKQDKGSPTPPEKWESFTVQSGDTLSRLFAKAGLSDKHIYSVFADNKSNKDLAQIHPGQTLRFLKNDSGELLKIELVQSQLNTFQVYRGDDQKFHSVKLTKTPDVHTAFAQGSIDSSLFLAAKKAGMNESLTMELANIFGWDIDFVLDIREGDTFNVVYEELFLDGKKIGNGKILAAEFMNQGNQFQAVLYRDDKGNGNYYTPAGDSMRKAFLRSPVDFARISSHFNLKRKHPILHKIRAHRGTDYAAGRGTPIRATGDGKVLLAGRKGGYGKTVVIQHGQKFTTLYAHMHRYAKGVRGGSRVKQGQIIGYVGSTGLASGPHLHYEFRVNGVHKNPLTVKFPKSEPIPKSEMQRFKAQTATHLAQLETYSASYQLAANNREQHNNAN</sequence>
<dbReference type="PROSITE" id="PS51782">
    <property type="entry name" value="LYSM"/>
    <property type="match status" value="1"/>
</dbReference>
<dbReference type="PANTHER" id="PTHR21666:SF288">
    <property type="entry name" value="CELL DIVISION PROTEIN YTFB"/>
    <property type="match status" value="1"/>
</dbReference>
<dbReference type="EMBL" id="CP021425">
    <property type="protein sequence ID" value="ARU58720.1"/>
    <property type="molecule type" value="Genomic_DNA"/>
</dbReference>
<dbReference type="Pfam" id="PF19425">
    <property type="entry name" value="Csd3_N2"/>
    <property type="match status" value="1"/>
</dbReference>
<feature type="compositionally biased region" description="Basic and acidic residues" evidence="8">
    <location>
        <begin position="98"/>
        <end position="110"/>
    </location>
</feature>
<keyword evidence="12" id="KW-1185">Reference proteome</keyword>
<evidence type="ECO:0000256" key="5">
    <source>
        <dbReference type="ARBA" id="ARBA00022801"/>
    </source>
</evidence>
<dbReference type="FunFam" id="2.70.70.10:FF:000002">
    <property type="entry name" value="Murein DD-endopeptidase MepM"/>
    <property type="match status" value="1"/>
</dbReference>
<dbReference type="PANTHER" id="PTHR21666">
    <property type="entry name" value="PEPTIDASE-RELATED"/>
    <property type="match status" value="1"/>
</dbReference>
<evidence type="ECO:0000259" key="10">
    <source>
        <dbReference type="PROSITE" id="PS51782"/>
    </source>
</evidence>
<evidence type="ECO:0000256" key="8">
    <source>
        <dbReference type="SAM" id="MobiDB-lite"/>
    </source>
</evidence>
<dbReference type="Pfam" id="PF04225">
    <property type="entry name" value="LysM_OapA"/>
    <property type="match status" value="1"/>
</dbReference>
<dbReference type="InterPro" id="IPR018392">
    <property type="entry name" value="LysM"/>
</dbReference>
<dbReference type="GO" id="GO:0006508">
    <property type="term" value="P:proteolysis"/>
    <property type="evidence" value="ECO:0007669"/>
    <property type="project" value="UniProtKB-KW"/>
</dbReference>
<dbReference type="Gene3D" id="3.10.450.350">
    <property type="match status" value="2"/>
</dbReference>
<protein>
    <submittedName>
        <fullName evidence="11">Metalloendopeptidase-like membrane protein</fullName>
    </submittedName>
</protein>
<dbReference type="Pfam" id="PF01551">
    <property type="entry name" value="Peptidase_M23"/>
    <property type="match status" value="1"/>
</dbReference>
<proteinExistence type="predicted"/>
<dbReference type="InterPro" id="IPR011055">
    <property type="entry name" value="Dup_hybrid_motif"/>
</dbReference>
<evidence type="ECO:0000256" key="7">
    <source>
        <dbReference type="ARBA" id="ARBA00023049"/>
    </source>
</evidence>
<dbReference type="AlphaFoldDB" id="A0A1Y0IEM2"/>
<dbReference type="Gene3D" id="2.70.70.10">
    <property type="entry name" value="Glucose Permease (Domain IIA)"/>
    <property type="match status" value="1"/>
</dbReference>
<dbReference type="GO" id="GO:0046872">
    <property type="term" value="F:metal ion binding"/>
    <property type="evidence" value="ECO:0007669"/>
    <property type="project" value="UniProtKB-KW"/>
</dbReference>
<keyword evidence="3" id="KW-0645">Protease</keyword>
<evidence type="ECO:0000256" key="3">
    <source>
        <dbReference type="ARBA" id="ARBA00022670"/>
    </source>
</evidence>
<evidence type="ECO:0000256" key="4">
    <source>
        <dbReference type="ARBA" id="ARBA00022723"/>
    </source>
</evidence>
<feature type="region of interest" description="Disordered" evidence="8">
    <location>
        <begin position="45"/>
        <end position="121"/>
    </location>
</feature>
<feature type="chain" id="PRO_5012327153" evidence="9">
    <location>
        <begin position="23"/>
        <end position="492"/>
    </location>
</feature>
<feature type="signal peptide" evidence="9">
    <location>
        <begin position="1"/>
        <end position="22"/>
    </location>
</feature>
<keyword evidence="6" id="KW-0862">Zinc</keyword>
<dbReference type="SUPFAM" id="SSF51261">
    <property type="entry name" value="Duplicated hybrid motif"/>
    <property type="match status" value="1"/>
</dbReference>
<dbReference type="InterPro" id="IPR045834">
    <property type="entry name" value="Csd3_N2"/>
</dbReference>
<dbReference type="InterPro" id="IPR050570">
    <property type="entry name" value="Cell_wall_metabolism_enzyme"/>
</dbReference>
<dbReference type="CDD" id="cd12797">
    <property type="entry name" value="M23_peptidase"/>
    <property type="match status" value="1"/>
</dbReference>
<keyword evidence="9" id="KW-0732">Signal</keyword>
<comment type="cofactor">
    <cofactor evidence="1">
        <name>Zn(2+)</name>
        <dbReference type="ChEBI" id="CHEBI:29105"/>
    </cofactor>
</comment>
<dbReference type="RefSeq" id="WP_198343100.1">
    <property type="nucleotide sequence ID" value="NZ_CP021425.1"/>
</dbReference>
<accession>A0A1Y0IEM2</accession>
<evidence type="ECO:0000256" key="2">
    <source>
        <dbReference type="ARBA" id="ARBA00004196"/>
    </source>
</evidence>
<evidence type="ECO:0000313" key="12">
    <source>
        <dbReference type="Proteomes" id="UP000196027"/>
    </source>
</evidence>
<keyword evidence="5" id="KW-0378">Hydrolase</keyword>
<feature type="compositionally biased region" description="Polar residues" evidence="8">
    <location>
        <begin position="79"/>
        <end position="97"/>
    </location>
</feature>
<dbReference type="GO" id="GO:0030313">
    <property type="term" value="C:cell envelope"/>
    <property type="evidence" value="ECO:0007669"/>
    <property type="project" value="UniProtKB-SubCell"/>
</dbReference>
<keyword evidence="7" id="KW-0482">Metalloprotease</keyword>
<gene>
    <name evidence="11" type="ORF">OLMES_4731</name>
</gene>
<name>A0A1Y0IEM2_9GAMM</name>